<dbReference type="EMBL" id="BLVP01000007">
    <property type="protein sequence ID" value="GFM36622.1"/>
    <property type="molecule type" value="Genomic_DNA"/>
</dbReference>
<keyword evidence="6" id="KW-0408">Iron</keyword>
<dbReference type="NCBIfam" id="TIGR01579">
    <property type="entry name" value="MiaB-like-C"/>
    <property type="match status" value="1"/>
</dbReference>
<dbReference type="Gene3D" id="3.80.30.20">
    <property type="entry name" value="tm_1862 like domain"/>
    <property type="match status" value="1"/>
</dbReference>
<keyword evidence="12" id="KW-1185">Reference proteome</keyword>
<dbReference type="GO" id="GO:0035598">
    <property type="term" value="F:tRNA (N(6)-L-threonylcarbamoyladenosine(37)-C(2))-methylthiotransferase activity"/>
    <property type="evidence" value="ECO:0007669"/>
    <property type="project" value="TreeGrafter"/>
</dbReference>
<evidence type="ECO:0000256" key="8">
    <source>
        <dbReference type="SAM" id="MobiDB-lite"/>
    </source>
</evidence>
<dbReference type="SFLD" id="SFLDS00029">
    <property type="entry name" value="Radical_SAM"/>
    <property type="match status" value="1"/>
</dbReference>
<comment type="caution">
    <text evidence="11">The sequence shown here is derived from an EMBL/GenBank/DDBJ whole genome shotgun (WGS) entry which is preliminary data.</text>
</comment>
<feature type="domain" description="MTTase N-terminal" evidence="9">
    <location>
        <begin position="5"/>
        <end position="120"/>
    </location>
</feature>
<evidence type="ECO:0000313" key="11">
    <source>
        <dbReference type="EMBL" id="GFM36622.1"/>
    </source>
</evidence>
<keyword evidence="2" id="KW-0004">4Fe-4S</keyword>
<organism evidence="11 12">
    <name type="scientific">Desulfovibrio psychrotolerans</name>
    <dbReference type="NCBI Taxonomy" id="415242"/>
    <lineage>
        <taxon>Bacteria</taxon>
        <taxon>Pseudomonadati</taxon>
        <taxon>Thermodesulfobacteriota</taxon>
        <taxon>Desulfovibrionia</taxon>
        <taxon>Desulfovibrionales</taxon>
        <taxon>Desulfovibrionaceae</taxon>
        <taxon>Desulfovibrio</taxon>
    </lineage>
</organism>
<dbReference type="PROSITE" id="PS01278">
    <property type="entry name" value="MTTASE_RADICAL"/>
    <property type="match status" value="1"/>
</dbReference>
<evidence type="ECO:0000256" key="5">
    <source>
        <dbReference type="ARBA" id="ARBA00022723"/>
    </source>
</evidence>
<dbReference type="InterPro" id="IPR020612">
    <property type="entry name" value="Methylthiotransferase_CS"/>
</dbReference>
<dbReference type="InterPro" id="IPR038135">
    <property type="entry name" value="Methylthiotransferase_N_sf"/>
</dbReference>
<dbReference type="SMART" id="SM00729">
    <property type="entry name" value="Elp3"/>
    <property type="match status" value="1"/>
</dbReference>
<dbReference type="InterPro" id="IPR013848">
    <property type="entry name" value="Methylthiotransferase_N"/>
</dbReference>
<proteinExistence type="predicted"/>
<evidence type="ECO:0000259" key="9">
    <source>
        <dbReference type="PROSITE" id="PS51449"/>
    </source>
</evidence>
<keyword evidence="4" id="KW-0949">S-adenosyl-L-methionine</keyword>
<dbReference type="InterPro" id="IPR007197">
    <property type="entry name" value="rSAM"/>
</dbReference>
<evidence type="ECO:0000313" key="12">
    <source>
        <dbReference type="Proteomes" id="UP000503820"/>
    </source>
</evidence>
<keyword evidence="3" id="KW-0808">Transferase</keyword>
<reference evidence="11 12" key="1">
    <citation type="submission" date="2020-05" db="EMBL/GenBank/DDBJ databases">
        <title>Draft genome sequence of Desulfovibrio psychrotolerans JS1T.</title>
        <authorList>
            <person name="Ueno A."/>
            <person name="Tamazawa S."/>
            <person name="Tamamura S."/>
            <person name="Murakami T."/>
            <person name="Kiyama T."/>
            <person name="Inomata H."/>
            <person name="Amano Y."/>
            <person name="Miyakawa K."/>
            <person name="Tamaki H."/>
            <person name="Naganuma T."/>
            <person name="Kaneko K."/>
        </authorList>
    </citation>
    <scope>NUCLEOTIDE SEQUENCE [LARGE SCALE GENOMIC DNA]</scope>
    <source>
        <strain evidence="11 12">JS1</strain>
    </source>
</reference>
<feature type="region of interest" description="Disordered" evidence="8">
    <location>
        <begin position="421"/>
        <end position="442"/>
    </location>
</feature>
<name>A0A7J0BTY1_9BACT</name>
<protein>
    <submittedName>
        <fullName evidence="11">Radical SAM protein</fullName>
    </submittedName>
</protein>
<evidence type="ECO:0000256" key="4">
    <source>
        <dbReference type="ARBA" id="ARBA00022691"/>
    </source>
</evidence>
<comment type="cofactor">
    <cofactor evidence="1">
        <name>[4Fe-4S] cluster</name>
        <dbReference type="ChEBI" id="CHEBI:49883"/>
    </cofactor>
</comment>
<dbReference type="GO" id="GO:0051539">
    <property type="term" value="F:4 iron, 4 sulfur cluster binding"/>
    <property type="evidence" value="ECO:0007669"/>
    <property type="project" value="UniProtKB-KW"/>
</dbReference>
<dbReference type="RefSeq" id="WP_174409291.1">
    <property type="nucleotide sequence ID" value="NZ_BLVP01000007.1"/>
</dbReference>
<keyword evidence="5" id="KW-0479">Metal-binding</keyword>
<dbReference type="SUPFAM" id="SSF102114">
    <property type="entry name" value="Radical SAM enzymes"/>
    <property type="match status" value="1"/>
</dbReference>
<dbReference type="InterPro" id="IPR006467">
    <property type="entry name" value="MiaB-like_bact"/>
</dbReference>
<evidence type="ECO:0000256" key="7">
    <source>
        <dbReference type="ARBA" id="ARBA00023014"/>
    </source>
</evidence>
<evidence type="ECO:0000259" key="10">
    <source>
        <dbReference type="PROSITE" id="PS51918"/>
    </source>
</evidence>
<dbReference type="Proteomes" id="UP000503820">
    <property type="component" value="Unassembled WGS sequence"/>
</dbReference>
<dbReference type="InterPro" id="IPR006638">
    <property type="entry name" value="Elp3/MiaA/NifB-like_rSAM"/>
</dbReference>
<evidence type="ECO:0000256" key="3">
    <source>
        <dbReference type="ARBA" id="ARBA00022679"/>
    </source>
</evidence>
<dbReference type="CDD" id="cd01335">
    <property type="entry name" value="Radical_SAM"/>
    <property type="match status" value="1"/>
</dbReference>
<dbReference type="Pfam" id="PF04055">
    <property type="entry name" value="Radical_SAM"/>
    <property type="match status" value="1"/>
</dbReference>
<evidence type="ECO:0000256" key="6">
    <source>
        <dbReference type="ARBA" id="ARBA00023004"/>
    </source>
</evidence>
<keyword evidence="7" id="KW-0411">Iron-sulfur</keyword>
<dbReference type="InterPro" id="IPR058240">
    <property type="entry name" value="rSAM_sf"/>
</dbReference>
<sequence length="487" mass="52657">MREAFSFFMSTHGCKINQYETQALREEWLRRGFCEVNRAEDAGVVLVNSCAVTAKAVRELRAAVRKMHRDNPQARIVITGCAAQVMRKELASLPGVSLVVPQEEKASLKAWPGGAAAERAAAMEPVLPESADVGRLIEGSCAPSVTPATPSSFPDFAVTGYSRARAVVKVQDGCSHRCTYCIVPLTRGRSRSRDMAEIVAEARALLESGFREIILSGVNLRQYGRDLPETGNGQGRPDFWMLVRTLEHALGGEWAGRARLRLSSLEPGQLDRNALDTLAASRLVAPHLHISMQSGDDAVLKRMGRGHYAVDSLQTFLEELRGVWPLFGLGADILAGFPGETENEFARTLEAVRTMPLTYAHVFPYSRRPGTAAAAMPGQLERAVKTARARVLRELVAEKKAAFLQELVSAGVPQNVVLQASGTGDEGEREGEDADAARTQAGGVRGGISQMYTECLFTELPPGARARGMCAALPVAVRKGVLLVRPA</sequence>
<dbReference type="NCBIfam" id="TIGR00089">
    <property type="entry name" value="MiaB/RimO family radical SAM methylthiotransferase"/>
    <property type="match status" value="1"/>
</dbReference>
<dbReference type="GO" id="GO:0046872">
    <property type="term" value="F:metal ion binding"/>
    <property type="evidence" value="ECO:0007669"/>
    <property type="project" value="UniProtKB-KW"/>
</dbReference>
<dbReference type="Gene3D" id="3.40.50.12160">
    <property type="entry name" value="Methylthiotransferase, N-terminal domain"/>
    <property type="match status" value="1"/>
</dbReference>
<dbReference type="InterPro" id="IPR005839">
    <property type="entry name" value="Methylthiotransferase"/>
</dbReference>
<dbReference type="SFLD" id="SFLDG01082">
    <property type="entry name" value="B12-binding_domain_containing"/>
    <property type="match status" value="1"/>
</dbReference>
<dbReference type="PANTHER" id="PTHR11918:SF45">
    <property type="entry name" value="THREONYLCARBAMOYLADENOSINE TRNA METHYLTHIOTRANSFERASE"/>
    <property type="match status" value="1"/>
</dbReference>
<evidence type="ECO:0000256" key="1">
    <source>
        <dbReference type="ARBA" id="ARBA00001966"/>
    </source>
</evidence>
<gene>
    <name evidence="11" type="ORF">DSM19430T_13060</name>
</gene>
<dbReference type="AlphaFoldDB" id="A0A7J0BTY1"/>
<feature type="domain" description="Radical SAM core" evidence="10">
    <location>
        <begin position="160"/>
        <end position="402"/>
    </location>
</feature>
<dbReference type="InterPro" id="IPR023404">
    <property type="entry name" value="rSAM_horseshoe"/>
</dbReference>
<dbReference type="PROSITE" id="PS51449">
    <property type="entry name" value="MTTASE_N"/>
    <property type="match status" value="1"/>
</dbReference>
<feature type="compositionally biased region" description="Acidic residues" evidence="8">
    <location>
        <begin position="425"/>
        <end position="434"/>
    </location>
</feature>
<accession>A0A7J0BTY1</accession>
<evidence type="ECO:0000256" key="2">
    <source>
        <dbReference type="ARBA" id="ARBA00022485"/>
    </source>
</evidence>
<dbReference type="Pfam" id="PF00919">
    <property type="entry name" value="UPF0004"/>
    <property type="match status" value="1"/>
</dbReference>
<dbReference type="PANTHER" id="PTHR11918">
    <property type="entry name" value="RADICAL SAM PROTEINS"/>
    <property type="match status" value="1"/>
</dbReference>
<dbReference type="PROSITE" id="PS51918">
    <property type="entry name" value="RADICAL_SAM"/>
    <property type="match status" value="1"/>
</dbReference>